<gene>
    <name evidence="1" type="ORF">MNBD_GAMMA01-503</name>
</gene>
<accession>A0A3B0VMJ8</accession>
<sequence length="200" mass="22411">MKENSFAKQFAKGFRGISKLICHLPIEQKDFVTSLKFNLVHTAKELFPNKSNAELSKITGISRGTLADYLDQDAPEHIVNKDAILLNHLWMNKDKNNSIPLRGKVSFYSIAKVILNSSYSPSSALDSLIKLNAIKLSNLDQDNITVIIIQNHLDIAIEEEYGLFINQIGIIIDKLCDTTINNMHNNDKSYQQTSFSGSLA</sequence>
<organism evidence="1">
    <name type="scientific">hydrothermal vent metagenome</name>
    <dbReference type="NCBI Taxonomy" id="652676"/>
    <lineage>
        <taxon>unclassified sequences</taxon>
        <taxon>metagenomes</taxon>
        <taxon>ecological metagenomes</taxon>
    </lineage>
</organism>
<evidence type="ECO:0000313" key="1">
    <source>
        <dbReference type="EMBL" id="VAW32854.1"/>
    </source>
</evidence>
<dbReference type="EMBL" id="UOEW01000006">
    <property type="protein sequence ID" value="VAW32854.1"/>
    <property type="molecule type" value="Genomic_DNA"/>
</dbReference>
<reference evidence="1" key="1">
    <citation type="submission" date="2018-06" db="EMBL/GenBank/DDBJ databases">
        <authorList>
            <person name="Zhirakovskaya E."/>
        </authorList>
    </citation>
    <scope>NUCLEOTIDE SEQUENCE</scope>
</reference>
<protein>
    <submittedName>
        <fullName evidence="1">Uncharacterized protein</fullName>
    </submittedName>
</protein>
<name>A0A3B0VMJ8_9ZZZZ</name>
<proteinExistence type="predicted"/>
<dbReference type="AlphaFoldDB" id="A0A3B0VMJ8"/>